<name>A0A9E4ZGR5_9EURY</name>
<evidence type="ECO:0000313" key="1">
    <source>
        <dbReference type="EMBL" id="MCM1986888.1"/>
    </source>
</evidence>
<evidence type="ECO:0000313" key="2">
    <source>
        <dbReference type="Proteomes" id="UP001056766"/>
    </source>
</evidence>
<accession>A0A9E4ZGR5</accession>
<dbReference type="RefSeq" id="WP_250868238.1">
    <property type="nucleotide sequence ID" value="NZ_JAGSOI010000027.1"/>
</dbReference>
<dbReference type="EMBL" id="JAGSOI010000027">
    <property type="protein sequence ID" value="MCM1986888.1"/>
    <property type="molecule type" value="Genomic_DNA"/>
</dbReference>
<sequence length="87" mass="9736">MTKYLVESPHTSEGCLKALDEMLAMGADVLEQYDFGCMVDVHKGWVILEAENESEALKIVPESLRSKARAVALNKFTPEQIKEAHDE</sequence>
<organism evidence="1 2">
    <name type="scientific">Methanococcoides seepicolus</name>
    <dbReference type="NCBI Taxonomy" id="2828780"/>
    <lineage>
        <taxon>Archaea</taxon>
        <taxon>Methanobacteriati</taxon>
        <taxon>Methanobacteriota</taxon>
        <taxon>Stenosarchaea group</taxon>
        <taxon>Methanomicrobia</taxon>
        <taxon>Methanosarcinales</taxon>
        <taxon>Methanosarcinaceae</taxon>
        <taxon>Methanococcoides</taxon>
    </lineage>
</organism>
<dbReference type="AlphaFoldDB" id="A0A9E4ZGR5"/>
<keyword evidence="2" id="KW-1185">Reference proteome</keyword>
<reference evidence="1" key="1">
    <citation type="journal article" date="2021" name="mSystems">
        <title>Bacteria and Archaea Synergistically Convert Glycine Betaine to Biogenic Methane in the Formosa Cold Seep of the South China Sea.</title>
        <authorList>
            <person name="Li L."/>
            <person name="Zhang W."/>
            <person name="Zhang S."/>
            <person name="Song L."/>
            <person name="Sun Q."/>
            <person name="Zhang H."/>
            <person name="Xiang H."/>
            <person name="Dong X."/>
        </authorList>
    </citation>
    <scope>NUCLEOTIDE SEQUENCE</scope>
    <source>
        <strain evidence="1">LLY</strain>
    </source>
</reference>
<proteinExistence type="predicted"/>
<reference evidence="1" key="2">
    <citation type="submission" date="2021-04" db="EMBL/GenBank/DDBJ databases">
        <authorList>
            <person name="Dong X."/>
        </authorList>
    </citation>
    <scope>NUCLEOTIDE SEQUENCE</scope>
    <source>
        <strain evidence="1">LLY</strain>
    </source>
</reference>
<comment type="caution">
    <text evidence="1">The sequence shown here is derived from an EMBL/GenBank/DDBJ whole genome shotgun (WGS) entry which is preliminary data.</text>
</comment>
<dbReference type="Proteomes" id="UP001056766">
    <property type="component" value="Unassembled WGS sequence"/>
</dbReference>
<gene>
    <name evidence="1" type="ORF">KDK67_07765</name>
</gene>
<protein>
    <submittedName>
        <fullName evidence="1">Uncharacterized protein</fullName>
    </submittedName>
</protein>